<dbReference type="PROSITE" id="PS50294">
    <property type="entry name" value="WD_REPEATS_REGION"/>
    <property type="match status" value="1"/>
</dbReference>
<dbReference type="PROSITE" id="PS50082">
    <property type="entry name" value="WD_REPEATS_2"/>
    <property type="match status" value="2"/>
</dbReference>
<evidence type="ECO:0000256" key="1">
    <source>
        <dbReference type="ARBA" id="ARBA00022574"/>
    </source>
</evidence>
<dbReference type="eggNOG" id="KOG0271">
    <property type="taxonomic scope" value="Eukaryota"/>
</dbReference>
<dbReference type="InParanoid" id="G4TVV1"/>
<keyword evidence="1 3" id="KW-0853">WD repeat</keyword>
<dbReference type="InterPro" id="IPR036322">
    <property type="entry name" value="WD40_repeat_dom_sf"/>
</dbReference>
<dbReference type="Pfam" id="PF00400">
    <property type="entry name" value="WD40"/>
    <property type="match status" value="1"/>
</dbReference>
<proteinExistence type="predicted"/>
<feature type="compositionally biased region" description="Basic and acidic residues" evidence="4">
    <location>
        <begin position="346"/>
        <end position="362"/>
    </location>
</feature>
<accession>G4TVV1</accession>
<dbReference type="STRING" id="1109443.G4TVV1"/>
<keyword evidence="2" id="KW-0677">Repeat</keyword>
<protein>
    <submittedName>
        <fullName evidence="5">Uncharacterized protein</fullName>
    </submittedName>
</protein>
<evidence type="ECO:0000256" key="3">
    <source>
        <dbReference type="PROSITE-ProRule" id="PRU00221"/>
    </source>
</evidence>
<dbReference type="InterPro" id="IPR019775">
    <property type="entry name" value="WD40_repeat_CS"/>
</dbReference>
<evidence type="ECO:0000313" key="5">
    <source>
        <dbReference type="EMBL" id="CCA75444.1"/>
    </source>
</evidence>
<dbReference type="InterPro" id="IPR001680">
    <property type="entry name" value="WD40_rpt"/>
</dbReference>
<evidence type="ECO:0000256" key="4">
    <source>
        <dbReference type="SAM" id="MobiDB-lite"/>
    </source>
</evidence>
<organism evidence="5 6">
    <name type="scientific">Serendipita indica (strain DSM 11827)</name>
    <name type="common">Root endophyte fungus</name>
    <name type="synonym">Piriformospora indica</name>
    <dbReference type="NCBI Taxonomy" id="1109443"/>
    <lineage>
        <taxon>Eukaryota</taxon>
        <taxon>Fungi</taxon>
        <taxon>Dikarya</taxon>
        <taxon>Basidiomycota</taxon>
        <taxon>Agaricomycotina</taxon>
        <taxon>Agaricomycetes</taxon>
        <taxon>Sebacinales</taxon>
        <taxon>Serendipitaceae</taxon>
        <taxon>Serendipita</taxon>
    </lineage>
</organism>
<dbReference type="PROSITE" id="PS00678">
    <property type="entry name" value="WD_REPEATS_1"/>
    <property type="match status" value="1"/>
</dbReference>
<name>G4TVV1_SERID</name>
<comment type="caution">
    <text evidence="5">The sequence shown here is derived from an EMBL/GenBank/DDBJ whole genome shotgun (WGS) entry which is preliminary data.</text>
</comment>
<dbReference type="PANTHER" id="PTHR19848">
    <property type="entry name" value="WD40 REPEAT PROTEIN"/>
    <property type="match status" value="1"/>
</dbReference>
<reference evidence="5 6" key="1">
    <citation type="journal article" date="2011" name="PLoS Pathog.">
        <title>Endophytic Life Strategies Decoded by Genome and Transcriptome Analyses of the Mutualistic Root Symbiont Piriformospora indica.</title>
        <authorList>
            <person name="Zuccaro A."/>
            <person name="Lahrmann U."/>
            <person name="Guldener U."/>
            <person name="Langen G."/>
            <person name="Pfiffi S."/>
            <person name="Biedenkopf D."/>
            <person name="Wong P."/>
            <person name="Samans B."/>
            <person name="Grimm C."/>
            <person name="Basiewicz M."/>
            <person name="Murat C."/>
            <person name="Martin F."/>
            <person name="Kogel K.H."/>
        </authorList>
    </citation>
    <scope>NUCLEOTIDE SEQUENCE [LARGE SCALE GENOMIC DNA]</scope>
    <source>
        <strain evidence="5 6">DSM 11827</strain>
    </source>
</reference>
<sequence length="375" mass="41754">MYLDITHAHGQVASWCLRNLKSPKEGLKFNICDIKSSFYLNRQLPDLEARVSKLIPRKLRYGSLHWLFHVSETDGGWRRRLKNELRYIVTTPYPLYWMEILSVIGGVGRAIGQLEEDTKGRIHEIQRFMMTFLVAIQDSIPHIYLSALPFAPKKSNLHVEGLQKYKDTIGVTQGVEDIYYGLPDALRGHDGWVSAVGFSPDGSQIVSGSEDETVRLWDAATGQPLEESLRGHEHSANALGSSTGDRQILTDSDNNGAQLWDLWPVDHLGNQGSEPVDLHLDSPNGRTTSPGTPLQITVPGFKDCFLLQDGWVQSSDSISCVLLHKIKALGADNSSLGARMCTNRSRSGESKDLTSPKEERSRSAINGVYADEWGR</sequence>
<evidence type="ECO:0000256" key="2">
    <source>
        <dbReference type="ARBA" id="ARBA00022737"/>
    </source>
</evidence>
<dbReference type="PANTHER" id="PTHR19848:SF8">
    <property type="entry name" value="F-BOX AND WD REPEAT DOMAIN CONTAINING 7"/>
    <property type="match status" value="1"/>
</dbReference>
<dbReference type="AlphaFoldDB" id="G4TVV1"/>
<feature type="region of interest" description="Disordered" evidence="4">
    <location>
        <begin position="337"/>
        <end position="375"/>
    </location>
</feature>
<dbReference type="SMART" id="SM00320">
    <property type="entry name" value="WD40"/>
    <property type="match status" value="2"/>
</dbReference>
<dbReference type="HOGENOM" id="CLU_000288_57_19_1"/>
<keyword evidence="6" id="KW-1185">Reference proteome</keyword>
<gene>
    <name evidence="5" type="ORF">PIIN_09427</name>
</gene>
<dbReference type="EMBL" id="CAFZ01000450">
    <property type="protein sequence ID" value="CCA75444.1"/>
    <property type="molecule type" value="Genomic_DNA"/>
</dbReference>
<dbReference type="Proteomes" id="UP000007148">
    <property type="component" value="Unassembled WGS sequence"/>
</dbReference>
<feature type="repeat" description="WD" evidence="3">
    <location>
        <begin position="229"/>
        <end position="262"/>
    </location>
</feature>
<dbReference type="InterPro" id="IPR015943">
    <property type="entry name" value="WD40/YVTN_repeat-like_dom_sf"/>
</dbReference>
<dbReference type="SUPFAM" id="SSF50978">
    <property type="entry name" value="WD40 repeat-like"/>
    <property type="match status" value="1"/>
</dbReference>
<feature type="repeat" description="WD" evidence="3">
    <location>
        <begin position="186"/>
        <end position="227"/>
    </location>
</feature>
<dbReference type="Gene3D" id="2.130.10.10">
    <property type="entry name" value="YVTN repeat-like/Quinoprotein amine dehydrogenase"/>
    <property type="match status" value="1"/>
</dbReference>
<evidence type="ECO:0000313" key="6">
    <source>
        <dbReference type="Proteomes" id="UP000007148"/>
    </source>
</evidence>